<dbReference type="RefSeq" id="WP_269032850.1">
    <property type="nucleotide sequence ID" value="NZ_CP114040.1"/>
</dbReference>
<evidence type="ECO:0000313" key="1">
    <source>
        <dbReference type="EMBL" id="WAS90523.1"/>
    </source>
</evidence>
<name>A0ABY7GUA2_9BACT</name>
<proteinExistence type="predicted"/>
<dbReference type="Proteomes" id="UP001164459">
    <property type="component" value="Chromosome"/>
</dbReference>
<accession>A0ABY7GUA2</accession>
<evidence type="ECO:0000313" key="2">
    <source>
        <dbReference type="Proteomes" id="UP001164459"/>
    </source>
</evidence>
<gene>
    <name evidence="1" type="ORF">O0S08_30415</name>
</gene>
<protein>
    <recommendedName>
        <fullName evidence="3">Transposase</fullName>
    </recommendedName>
</protein>
<evidence type="ECO:0008006" key="3">
    <source>
        <dbReference type="Google" id="ProtNLM"/>
    </source>
</evidence>
<dbReference type="EMBL" id="CP114040">
    <property type="protein sequence ID" value="WAS90523.1"/>
    <property type="molecule type" value="Genomic_DNA"/>
</dbReference>
<sequence>MRTRPMETKQKRRSERFKRKALARWRLLATSGVSLGQAALEIGVTVEELRAWSRGVEIEAPLLVPVQVAGEPATPREIVVVLAGGVRVEGLTLAEVAELVRRLS</sequence>
<reference evidence="1" key="1">
    <citation type="submission" date="2022-11" db="EMBL/GenBank/DDBJ databases">
        <title>Minimal conservation of predation-associated metabolite biosynthetic gene clusters underscores biosynthetic potential of Myxococcota including descriptions for ten novel species: Archangium lansinium sp. nov., Myxococcus landrumus sp. nov., Nannocystis bai.</title>
        <authorList>
            <person name="Ahearne A."/>
            <person name="Stevens C."/>
            <person name="Dowd S."/>
        </authorList>
    </citation>
    <scope>NUCLEOTIDE SEQUENCE</scope>
    <source>
        <strain evidence="1">Fl3</strain>
    </source>
</reference>
<organism evidence="1 2">
    <name type="scientific">Nannocystis punicea</name>
    <dbReference type="NCBI Taxonomy" id="2995304"/>
    <lineage>
        <taxon>Bacteria</taxon>
        <taxon>Pseudomonadati</taxon>
        <taxon>Myxococcota</taxon>
        <taxon>Polyangia</taxon>
        <taxon>Nannocystales</taxon>
        <taxon>Nannocystaceae</taxon>
        <taxon>Nannocystis</taxon>
    </lineage>
</organism>
<keyword evidence="2" id="KW-1185">Reference proteome</keyword>